<keyword evidence="3 11" id="KW-0812">Transmembrane</keyword>
<dbReference type="STRING" id="35722.A0A0B7NGG9"/>
<evidence type="ECO:0000256" key="1">
    <source>
        <dbReference type="ARBA" id="ARBA00004141"/>
    </source>
</evidence>
<dbReference type="InterPro" id="IPR033682">
    <property type="entry name" value="PFA4"/>
</dbReference>
<dbReference type="GO" id="GO:0005789">
    <property type="term" value="C:endoplasmic reticulum membrane"/>
    <property type="evidence" value="ECO:0007669"/>
    <property type="project" value="UniProtKB-SubCell"/>
</dbReference>
<comment type="catalytic activity">
    <reaction evidence="10 11 12">
        <text>L-cysteinyl-[protein] + hexadecanoyl-CoA = S-hexadecanoyl-L-cysteinyl-[protein] + CoA</text>
        <dbReference type="Rhea" id="RHEA:36683"/>
        <dbReference type="Rhea" id="RHEA-COMP:10131"/>
        <dbReference type="Rhea" id="RHEA-COMP:11032"/>
        <dbReference type="ChEBI" id="CHEBI:29950"/>
        <dbReference type="ChEBI" id="CHEBI:57287"/>
        <dbReference type="ChEBI" id="CHEBI:57379"/>
        <dbReference type="ChEBI" id="CHEBI:74151"/>
        <dbReference type="EC" id="2.3.1.225"/>
    </reaction>
</comment>
<dbReference type="GO" id="GO:0019706">
    <property type="term" value="F:protein-cysteine S-palmitoyltransferase activity"/>
    <property type="evidence" value="ECO:0007669"/>
    <property type="project" value="UniProtKB-UniRule"/>
</dbReference>
<keyword evidence="6 11" id="KW-0472">Membrane</keyword>
<feature type="domain" description="Palmitoyltransferase DHHC" evidence="14">
    <location>
        <begin position="94"/>
        <end position="222"/>
    </location>
</feature>
<dbReference type="PROSITE" id="PS50216">
    <property type="entry name" value="DHHC"/>
    <property type="match status" value="1"/>
</dbReference>
<dbReference type="InterPro" id="IPR039859">
    <property type="entry name" value="PFA4/ZDH16/20/ERF2-like"/>
</dbReference>
<evidence type="ECO:0000256" key="8">
    <source>
        <dbReference type="ARBA" id="ARBA00023288"/>
    </source>
</evidence>
<evidence type="ECO:0000256" key="4">
    <source>
        <dbReference type="ARBA" id="ARBA00022824"/>
    </source>
</evidence>
<dbReference type="PANTHER" id="PTHR12246">
    <property type="entry name" value="PALMITOYLTRANSFERASE ZDHHC16"/>
    <property type="match status" value="1"/>
</dbReference>
<keyword evidence="7 11" id="KW-0564">Palmitate</keyword>
<evidence type="ECO:0000256" key="7">
    <source>
        <dbReference type="ARBA" id="ARBA00023139"/>
    </source>
</evidence>
<dbReference type="HAMAP" id="MF_03199">
    <property type="entry name" value="DHHC_PAT_PFA4"/>
    <property type="match status" value="1"/>
</dbReference>
<evidence type="ECO:0000256" key="2">
    <source>
        <dbReference type="ARBA" id="ARBA00022679"/>
    </source>
</evidence>
<evidence type="ECO:0000256" key="12">
    <source>
        <dbReference type="RuleBase" id="RU079119"/>
    </source>
</evidence>
<sequence>MLESIPGKVFVVGVVLLISFIAYSSQLVIFLPAYDGWNSSSLATLLPLNLLVVMVFYNYYLCVTTDPGKIPVHWEPPSSLVVAKEITAEGITGPRYCKSCNVYKPPRSHHCRYCGRCVLKMDHHCPWIDNCVGNDNHGHFIRFIIYANVACSYVIVLLIGRVRAIMDAIRHFQFDAEPDTVQIVFMVLNFVFAFIVVFCVGILACYQLYCLSKNQTNIESWERGKVAGLVKRGKIAPVNYPFDVGFYRNLCEVLGSNPLTWLWPKKMQGDGLSFPITPETDPRVPYYWPPRDPDDLRPSIFSSKYKRQQEAQRLLSEDPDAILEESDGYYDSGSFVTDSEAEYSIEDEEEGMRHLVNNRIYDLSGSYFDNIPPAAHQYRRTPHGSQQQLEETVDSDTDTMPLSAFASKKKIPSSKED</sequence>
<comment type="subcellular location">
    <subcellularLocation>
        <location evidence="11">Endoplasmic reticulum membrane</location>
        <topology evidence="11">Multi-pass membrane protein</topology>
    </subcellularLocation>
    <subcellularLocation>
        <location evidence="1">Membrane</location>
        <topology evidence="1">Multi-pass membrane protein</topology>
    </subcellularLocation>
</comment>
<dbReference type="EMBL" id="LN733712">
    <property type="protein sequence ID" value="CEP17656.1"/>
    <property type="molecule type" value="Genomic_DNA"/>
</dbReference>
<feature type="region of interest" description="Disordered" evidence="13">
    <location>
        <begin position="372"/>
        <end position="417"/>
    </location>
</feature>
<comment type="similarity">
    <text evidence="11">Belongs to the DHHC palmitoyltransferase family. PFA4 subfamily.</text>
</comment>
<proteinExistence type="inferred from homology"/>
<comment type="function">
    <text evidence="11">Mediates the reversible addition of palmitate to target proteins, thereby regulating their membrane association and biological function.</text>
</comment>
<organism evidence="15 16">
    <name type="scientific">Parasitella parasitica</name>
    <dbReference type="NCBI Taxonomy" id="35722"/>
    <lineage>
        <taxon>Eukaryota</taxon>
        <taxon>Fungi</taxon>
        <taxon>Fungi incertae sedis</taxon>
        <taxon>Mucoromycota</taxon>
        <taxon>Mucoromycotina</taxon>
        <taxon>Mucoromycetes</taxon>
        <taxon>Mucorales</taxon>
        <taxon>Mucorineae</taxon>
        <taxon>Mucoraceae</taxon>
        <taxon>Parasitella</taxon>
    </lineage>
</organism>
<evidence type="ECO:0000256" key="9">
    <source>
        <dbReference type="ARBA" id="ARBA00023315"/>
    </source>
</evidence>
<feature type="compositionally biased region" description="Basic residues" evidence="13">
    <location>
        <begin position="407"/>
        <end position="417"/>
    </location>
</feature>
<dbReference type="EC" id="2.3.1.225" evidence="11"/>
<reference evidence="15 16" key="1">
    <citation type="submission" date="2014-09" db="EMBL/GenBank/DDBJ databases">
        <authorList>
            <person name="Ellenberger Sabrina"/>
        </authorList>
    </citation>
    <scope>NUCLEOTIDE SEQUENCE [LARGE SCALE GENOMIC DNA]</scope>
    <source>
        <strain evidence="15 16">CBS 412.66</strain>
    </source>
</reference>
<comment type="domain">
    <text evidence="11 12">The DHHC domain is required for palmitoyltransferase activity.</text>
</comment>
<keyword evidence="5 11" id="KW-1133">Transmembrane helix</keyword>
<evidence type="ECO:0000256" key="13">
    <source>
        <dbReference type="SAM" id="MobiDB-lite"/>
    </source>
</evidence>
<keyword evidence="16" id="KW-1185">Reference proteome</keyword>
<evidence type="ECO:0000259" key="14">
    <source>
        <dbReference type="Pfam" id="PF01529"/>
    </source>
</evidence>
<accession>A0A0B7NGG9</accession>
<dbReference type="InterPro" id="IPR001594">
    <property type="entry name" value="Palmitoyltrfase_DHHC"/>
</dbReference>
<feature type="transmembrane region" description="Helical" evidence="11 12">
    <location>
        <begin position="41"/>
        <end position="60"/>
    </location>
</feature>
<feature type="transmembrane region" description="Helical" evidence="11 12">
    <location>
        <begin position="12"/>
        <end position="34"/>
    </location>
</feature>
<evidence type="ECO:0000256" key="10">
    <source>
        <dbReference type="ARBA" id="ARBA00048048"/>
    </source>
</evidence>
<name>A0A0B7NGG9_9FUNG</name>
<keyword evidence="8 11" id="KW-0449">Lipoprotein</keyword>
<feature type="transmembrane region" description="Helical" evidence="11 12">
    <location>
        <begin position="183"/>
        <end position="209"/>
    </location>
</feature>
<evidence type="ECO:0000313" key="15">
    <source>
        <dbReference type="EMBL" id="CEP17656.1"/>
    </source>
</evidence>
<feature type="active site" description="S-palmitoyl cysteine intermediate" evidence="11">
    <location>
        <position position="125"/>
    </location>
</feature>
<evidence type="ECO:0000256" key="6">
    <source>
        <dbReference type="ARBA" id="ARBA00023136"/>
    </source>
</evidence>
<evidence type="ECO:0000256" key="3">
    <source>
        <dbReference type="ARBA" id="ARBA00022692"/>
    </source>
</evidence>
<keyword evidence="4 11" id="KW-0256">Endoplasmic reticulum</keyword>
<gene>
    <name evidence="15" type="primary">PARPA_11954.1 scaffold 44745</name>
    <name evidence="11" type="synonym">PFA4</name>
</gene>
<evidence type="ECO:0000256" key="11">
    <source>
        <dbReference type="HAMAP-Rule" id="MF_03199"/>
    </source>
</evidence>
<feature type="transmembrane region" description="Helical" evidence="11 12">
    <location>
        <begin position="143"/>
        <end position="162"/>
    </location>
</feature>
<dbReference type="OrthoDB" id="331948at2759"/>
<protein>
    <recommendedName>
        <fullName evidence="11">Palmitoyltransferase PFA4</fullName>
        <ecNumber evidence="11">2.3.1.225</ecNumber>
    </recommendedName>
    <alternativeName>
        <fullName evidence="11">Protein S-acyltransferase</fullName>
        <shortName evidence="11">PAT</shortName>
    </alternativeName>
    <alternativeName>
        <fullName evidence="11">Protein fatty acyltransferase 4</fullName>
    </alternativeName>
</protein>
<evidence type="ECO:0000313" key="16">
    <source>
        <dbReference type="Proteomes" id="UP000054107"/>
    </source>
</evidence>
<dbReference type="AlphaFoldDB" id="A0A0B7NGG9"/>
<dbReference type="Proteomes" id="UP000054107">
    <property type="component" value="Unassembled WGS sequence"/>
</dbReference>
<keyword evidence="2 11" id="KW-0808">Transferase</keyword>
<keyword evidence="9 11" id="KW-0012">Acyltransferase</keyword>
<evidence type="ECO:0000256" key="5">
    <source>
        <dbReference type="ARBA" id="ARBA00022989"/>
    </source>
</evidence>
<dbReference type="Pfam" id="PF01529">
    <property type="entry name" value="DHHC"/>
    <property type="match status" value="1"/>
</dbReference>